<feature type="transmembrane region" description="Helical" evidence="1">
    <location>
        <begin position="79"/>
        <end position="99"/>
    </location>
</feature>
<evidence type="ECO:0000313" key="3">
    <source>
        <dbReference type="Proteomes" id="UP001634394"/>
    </source>
</evidence>
<gene>
    <name evidence="2" type="ORF">ACJMK2_040584</name>
</gene>
<evidence type="ECO:0000256" key="1">
    <source>
        <dbReference type="SAM" id="Phobius"/>
    </source>
</evidence>
<keyword evidence="1" id="KW-0812">Transmembrane</keyword>
<feature type="transmembrane region" description="Helical" evidence="1">
    <location>
        <begin position="26"/>
        <end position="46"/>
    </location>
</feature>
<evidence type="ECO:0000313" key="2">
    <source>
        <dbReference type="EMBL" id="KAL3867721.1"/>
    </source>
</evidence>
<keyword evidence="1" id="KW-1133">Transmembrane helix</keyword>
<proteinExistence type="predicted"/>
<feature type="transmembrane region" description="Helical" evidence="1">
    <location>
        <begin position="185"/>
        <end position="205"/>
    </location>
</feature>
<comment type="caution">
    <text evidence="2">The sequence shown here is derived from an EMBL/GenBank/DDBJ whole genome shotgun (WGS) entry which is preliminary data.</text>
</comment>
<accession>A0ABD3W222</accession>
<reference evidence="2 3" key="1">
    <citation type="submission" date="2024-11" db="EMBL/GenBank/DDBJ databases">
        <title>Chromosome-level genome assembly of the freshwater bivalve Anodonta woodiana.</title>
        <authorList>
            <person name="Chen X."/>
        </authorList>
    </citation>
    <scope>NUCLEOTIDE SEQUENCE [LARGE SCALE GENOMIC DNA]</scope>
    <source>
        <strain evidence="2">MN2024</strain>
        <tissue evidence="2">Gills</tissue>
    </source>
</reference>
<organism evidence="2 3">
    <name type="scientific">Sinanodonta woodiana</name>
    <name type="common">Chinese pond mussel</name>
    <name type="synonym">Anodonta woodiana</name>
    <dbReference type="NCBI Taxonomy" id="1069815"/>
    <lineage>
        <taxon>Eukaryota</taxon>
        <taxon>Metazoa</taxon>
        <taxon>Spiralia</taxon>
        <taxon>Lophotrochozoa</taxon>
        <taxon>Mollusca</taxon>
        <taxon>Bivalvia</taxon>
        <taxon>Autobranchia</taxon>
        <taxon>Heteroconchia</taxon>
        <taxon>Palaeoheterodonta</taxon>
        <taxon>Unionida</taxon>
        <taxon>Unionoidea</taxon>
        <taxon>Unionidae</taxon>
        <taxon>Unioninae</taxon>
        <taxon>Sinanodonta</taxon>
    </lineage>
</organism>
<dbReference type="AlphaFoldDB" id="A0ABD3W222"/>
<sequence length="274" mass="30084">MLQEPQWLSVVNMVTSCVTPDLTNKLAWIGSCGVCFILVFTIQQILGKVIVEKMLQEPQWLSVVNMVTSCVTPDLTNKLAWIGSCGVCLILVLTIQQILGKVIVEKMLQEPQWLSVVNMVTSCVTPDLTNKLAWIGSCSVCFILVFTIQQLLGKVIVEKMLQEPQWLSVVNMVTSCVTPDLTNKLAWIGSCGVCLILVLTIQQILGKVIVEKMLQEPQWLSVVNMVISCVTPDLTNKLAWIGSCGVCFILVFTIQQILGYYCKDAAGATVALSG</sequence>
<protein>
    <submittedName>
        <fullName evidence="2">Uncharacterized protein</fullName>
    </submittedName>
</protein>
<name>A0ABD3W222_SINWO</name>
<dbReference type="EMBL" id="JBJQND010000008">
    <property type="protein sequence ID" value="KAL3867721.1"/>
    <property type="molecule type" value="Genomic_DNA"/>
</dbReference>
<dbReference type="Proteomes" id="UP001634394">
    <property type="component" value="Unassembled WGS sequence"/>
</dbReference>
<keyword evidence="3" id="KW-1185">Reference proteome</keyword>
<feature type="transmembrane region" description="Helical" evidence="1">
    <location>
        <begin position="238"/>
        <end position="258"/>
    </location>
</feature>
<feature type="transmembrane region" description="Helical" evidence="1">
    <location>
        <begin position="132"/>
        <end position="152"/>
    </location>
</feature>
<keyword evidence="1" id="KW-0472">Membrane</keyword>